<gene>
    <name evidence="3" type="ORF">MSTO_24300</name>
</gene>
<dbReference type="Pfam" id="PF13193">
    <property type="entry name" value="AMP-binding_C"/>
    <property type="match status" value="1"/>
</dbReference>
<evidence type="ECO:0000313" key="4">
    <source>
        <dbReference type="Proteomes" id="UP000467130"/>
    </source>
</evidence>
<dbReference type="GO" id="GO:0016878">
    <property type="term" value="F:acid-thiol ligase activity"/>
    <property type="evidence" value="ECO:0007669"/>
    <property type="project" value="UniProtKB-ARBA"/>
</dbReference>
<feature type="domain" description="AMP-binding enzyme C-terminal" evidence="2">
    <location>
        <begin position="212"/>
        <end position="285"/>
    </location>
</feature>
<accession>A0A7I7Q7A1</accession>
<dbReference type="KEGG" id="msto:MSTO_24300"/>
<dbReference type="SUPFAM" id="SSF56801">
    <property type="entry name" value="Acetyl-CoA synthetase-like"/>
    <property type="match status" value="1"/>
</dbReference>
<keyword evidence="4" id="KW-1185">Reference proteome</keyword>
<dbReference type="EMBL" id="AP022587">
    <property type="protein sequence ID" value="BBY22225.1"/>
    <property type="molecule type" value="Genomic_DNA"/>
</dbReference>
<name>A0A7I7Q7A1_9MYCO</name>
<evidence type="ECO:0000259" key="1">
    <source>
        <dbReference type="Pfam" id="PF00501"/>
    </source>
</evidence>
<dbReference type="Proteomes" id="UP000467130">
    <property type="component" value="Chromosome"/>
</dbReference>
<proteinExistence type="predicted"/>
<organism evidence="3 4">
    <name type="scientific">Mycobacterium stomatepiae</name>
    <dbReference type="NCBI Taxonomy" id="470076"/>
    <lineage>
        <taxon>Bacteria</taxon>
        <taxon>Bacillati</taxon>
        <taxon>Actinomycetota</taxon>
        <taxon>Actinomycetes</taxon>
        <taxon>Mycobacteriales</taxon>
        <taxon>Mycobacteriaceae</taxon>
        <taxon>Mycobacterium</taxon>
        <taxon>Mycobacterium simiae complex</taxon>
    </lineage>
</organism>
<evidence type="ECO:0000313" key="3">
    <source>
        <dbReference type="EMBL" id="BBY22225.1"/>
    </source>
</evidence>
<feature type="domain" description="AMP-dependent synthetase/ligase" evidence="1">
    <location>
        <begin position="14"/>
        <end position="161"/>
    </location>
</feature>
<dbReference type="InterPro" id="IPR050237">
    <property type="entry name" value="ATP-dep_AMP-bd_enzyme"/>
</dbReference>
<dbReference type="PANTHER" id="PTHR43767">
    <property type="entry name" value="LONG-CHAIN-FATTY-ACID--COA LIGASE"/>
    <property type="match status" value="1"/>
</dbReference>
<reference evidence="3 4" key="1">
    <citation type="journal article" date="2019" name="Emerg. Microbes Infect.">
        <title>Comprehensive subspecies identification of 175 nontuberculous mycobacteria species based on 7547 genomic profiles.</title>
        <authorList>
            <person name="Matsumoto Y."/>
            <person name="Kinjo T."/>
            <person name="Motooka D."/>
            <person name="Nabeya D."/>
            <person name="Jung N."/>
            <person name="Uechi K."/>
            <person name="Horii T."/>
            <person name="Iida T."/>
            <person name="Fujita J."/>
            <person name="Nakamura S."/>
        </authorList>
    </citation>
    <scope>NUCLEOTIDE SEQUENCE [LARGE SCALE GENOMIC DNA]</scope>
    <source>
        <strain evidence="3 4">JCM 17783</strain>
    </source>
</reference>
<protein>
    <submittedName>
        <fullName evidence="3">Uncharacterized protein</fullName>
    </submittedName>
</protein>
<evidence type="ECO:0000259" key="2">
    <source>
        <dbReference type="Pfam" id="PF13193"/>
    </source>
</evidence>
<sequence length="312" mass="33732">MPLGTTSSATIAGIMAVTSQTQLVICSVSDIERMGELIYAEAVGFVMLTPWIGQQMVTARLHERHDLSTVTRLATASAPLAPATSRRLLEMFPNAVLNSAYAQSEAVPAVITNTFDPERPTTLGLPAPGTEVQIVDQDGNALPAGQLGEIWMRSAAPKRRYLDDSRAEVVHDADDWIRTRDLGHRDTEGFLYLFDRPEDVIELNGHLLSSIQIEAQLYEHPAVREAAAVVLPSADLAPALAAFVVLSDAGQLDDVCRFAENRLQPPALPTQWHAVESLPRGVTGKVLKRLLRTTNPVLGGAHSSIGGQVRPL</sequence>
<dbReference type="Pfam" id="PF00501">
    <property type="entry name" value="AMP-binding"/>
    <property type="match status" value="1"/>
</dbReference>
<dbReference type="InterPro" id="IPR025110">
    <property type="entry name" value="AMP-bd_C"/>
</dbReference>
<dbReference type="InterPro" id="IPR045851">
    <property type="entry name" value="AMP-bd_C_sf"/>
</dbReference>
<dbReference type="Gene3D" id="3.30.300.30">
    <property type="match status" value="1"/>
</dbReference>
<dbReference type="PANTHER" id="PTHR43767:SF1">
    <property type="entry name" value="NONRIBOSOMAL PEPTIDE SYNTHASE PES1 (EUROFUNG)-RELATED"/>
    <property type="match status" value="1"/>
</dbReference>
<dbReference type="CDD" id="cd04433">
    <property type="entry name" value="AFD_class_I"/>
    <property type="match status" value="1"/>
</dbReference>
<dbReference type="Gene3D" id="3.40.50.12780">
    <property type="entry name" value="N-terminal domain of ligase-like"/>
    <property type="match status" value="1"/>
</dbReference>
<dbReference type="InterPro" id="IPR000873">
    <property type="entry name" value="AMP-dep_synth/lig_dom"/>
</dbReference>
<dbReference type="AlphaFoldDB" id="A0A7I7Q7A1"/>
<dbReference type="InterPro" id="IPR042099">
    <property type="entry name" value="ANL_N_sf"/>
</dbReference>